<reference evidence="3" key="2">
    <citation type="submission" date="2016-04" db="EMBL/GenBank/DDBJ databases">
        <authorList>
            <person name="Evans L.H."/>
            <person name="Alamgir A."/>
            <person name="Owens N."/>
            <person name="Weber N.D."/>
            <person name="Virtaneva K."/>
            <person name="Barbian K."/>
            <person name="Babar A."/>
            <person name="Rosenke K."/>
        </authorList>
    </citation>
    <scope>NUCLEOTIDE SEQUENCE</scope>
    <source>
        <strain evidence="3">UB2112</strain>
    </source>
</reference>
<feature type="compositionally biased region" description="Polar residues" evidence="2">
    <location>
        <begin position="16"/>
        <end position="26"/>
    </location>
</feature>
<feature type="region of interest" description="Disordered" evidence="2">
    <location>
        <begin position="740"/>
        <end position="777"/>
    </location>
</feature>
<feature type="compositionally biased region" description="Polar residues" evidence="2">
    <location>
        <begin position="75"/>
        <end position="99"/>
    </location>
</feature>
<feature type="compositionally biased region" description="Low complexity" evidence="2">
    <location>
        <begin position="167"/>
        <end position="178"/>
    </location>
</feature>
<dbReference type="PANTHER" id="PTHR34117">
    <property type="entry name" value="STYLE CELL-CYCLE INHIBITOR 1"/>
    <property type="match status" value="1"/>
</dbReference>
<evidence type="ECO:0000256" key="2">
    <source>
        <dbReference type="SAM" id="MobiDB-lite"/>
    </source>
</evidence>
<feature type="coiled-coil region" evidence="1">
    <location>
        <begin position="629"/>
        <end position="663"/>
    </location>
</feature>
<feature type="region of interest" description="Disordered" evidence="2">
    <location>
        <begin position="75"/>
        <end position="178"/>
    </location>
</feature>
<dbReference type="EMBL" id="LT558135">
    <property type="protein sequence ID" value="SAM85823.1"/>
    <property type="molecule type" value="Genomic_DNA"/>
</dbReference>
<dbReference type="AlphaFoldDB" id="A0A1K0GXS9"/>
<protein>
    <submittedName>
        <fullName evidence="3">Uncharacterized protein</fullName>
    </submittedName>
</protein>
<feature type="compositionally biased region" description="Basic and acidic residues" evidence="2">
    <location>
        <begin position="740"/>
        <end position="756"/>
    </location>
</feature>
<evidence type="ECO:0000313" key="5">
    <source>
        <dbReference type="Proteomes" id="UP000179920"/>
    </source>
</evidence>
<feature type="compositionally biased region" description="Polar residues" evidence="2">
    <location>
        <begin position="757"/>
        <end position="766"/>
    </location>
</feature>
<sequence length="1189" mass="126091">MMSVLLSNSIDSVLAASSPTLPSTTKPALPKRSHRRSFVGATPPQFLAEAPPLPPSPRLSAPSLTITASTSMMTLSSNEDALQSSRLKRASTGTSTSMPSVAPLKISSNKASRPVTADAAMTPPLAAQPSSSNSPFSAASTPTMPPKSRHRKSVHSPRSPPYPPISITPSITPSITTRSSRDNFVKGIGLDFDSPEPLSPSISTVHSSFPRRASSSRRSSTCMTRTSSSTSSKDIHAASASTFSQLDHTDTACHIQAKDYSSPTSLSSVATSIPDKSQLLLPVHAKSHDALFSRSRFAASDAFESAAIAASTPRRASLLTPVPMAISRSHQEMIDDSPNKFQRNEAQGIFDSVRGLMADLRFGMGHEPSNSTEPPPPRSQNWLDKSKQASAAGDGRDLASCLATPHRSQDGASREAVALPTVSAPQADESTPSIKVAVVQASSSSAASNEDTQDVPAAPAPQPTQHKLAPLGPIQIAKITGTEGGASAGVRGLWGFLRAPSPSSKAAAMARSTSVSSYSSASSFVPRSTSSAVVDNLSASSLLSNSGFSLFSRKLTNRSACDTHASSVTQDDEIPIRLPRRQVDEDKLADLIISYADARHILKTDNSPAKLKEVGLKLELGWREQLAEAQKLRSRLEVTQDTVEDLEEENKHLRSQLGSLSEQIVSREENMRHLGEATATQIARERNAAAVETEAVKADAMLKTVCLSKQLAEEKAFALGLGLTLREKQYHNSLSGLHAFREGSEQEADRSTDRSMDGSQRGSLAGTSLGLPVSGAREGGRPPSVLFELAGDLEDPLATTAYTFLPQLRHYALLQGRPNQSDASDDALDLAYEELFRCSVHRFAHGAAAPPSTLVDERVLLIGTDRKLLLALAQKLTALGLTQVLLATPVWSGSSPRAASASMRSRGVHCVSFDISADNAWATLMEEAISKLEGQIDCVVNAFDQLSVERLTAVSGLLKHQASARNGAVLSSETSTKQALSVVNVVYESQPAVAPDIDGADTDAETTMCTMALVGLASALAVQNNASRSTTSSQAVRFNTVVLSHLQSKAQSGVSRDNEAAVEGILRLVDPCSSVQGCVLHTVADMPPRCLGAPLCAALPALFCSPSLSCSAFAQTSKASGLISRFAANDSNRHQWLKMHKRVADVELLDGLEKENEALRKRLETIERSHAMLLEKSASQSSLGPEVAT</sequence>
<evidence type="ECO:0000256" key="1">
    <source>
        <dbReference type="SAM" id="Coils"/>
    </source>
</evidence>
<dbReference type="Proteomes" id="UP000179920">
    <property type="component" value="Chromosome XIX"/>
</dbReference>
<evidence type="ECO:0000313" key="6">
    <source>
        <dbReference type="Proteomes" id="UP000658997"/>
    </source>
</evidence>
<feature type="compositionally biased region" description="Low complexity" evidence="2">
    <location>
        <begin position="127"/>
        <end position="142"/>
    </location>
</feature>
<feature type="region of interest" description="Disordered" evidence="2">
    <location>
        <begin position="442"/>
        <end position="468"/>
    </location>
</feature>
<proteinExistence type="predicted"/>
<keyword evidence="6" id="KW-1185">Reference proteome</keyword>
<feature type="region of interest" description="Disordered" evidence="2">
    <location>
        <begin position="195"/>
        <end position="235"/>
    </location>
</feature>
<reference evidence="4" key="3">
    <citation type="submission" date="2018-08" db="EMBL/GenBank/DDBJ databases">
        <authorList>
            <person name="Guldener U."/>
        </authorList>
    </citation>
    <scope>NUCLEOTIDE SEQUENCE</scope>
    <source>
        <strain evidence="4">UB2</strain>
    </source>
</reference>
<name>A0A1K0GXS9_9BASI</name>
<keyword evidence="1" id="KW-0175">Coiled coil</keyword>
<accession>A0A1K0GXS9</accession>
<dbReference type="OrthoDB" id="2553564at2759"/>
<evidence type="ECO:0000313" key="3">
    <source>
        <dbReference type="EMBL" id="SAM85823.1"/>
    </source>
</evidence>
<dbReference type="PANTHER" id="PTHR34117:SF1">
    <property type="entry name" value="STYLE CELL-CYCLE INHIBITOR 1"/>
    <property type="match status" value="1"/>
</dbReference>
<organism evidence="3 5">
    <name type="scientific">Ustilago bromivora</name>
    <dbReference type="NCBI Taxonomy" id="307758"/>
    <lineage>
        <taxon>Eukaryota</taxon>
        <taxon>Fungi</taxon>
        <taxon>Dikarya</taxon>
        <taxon>Basidiomycota</taxon>
        <taxon>Ustilaginomycotina</taxon>
        <taxon>Ustilaginomycetes</taxon>
        <taxon>Ustilaginales</taxon>
        <taxon>Ustilaginaceae</taxon>
        <taxon>Ustilago</taxon>
    </lineage>
</organism>
<feature type="compositionally biased region" description="Low complexity" evidence="2">
    <location>
        <begin position="207"/>
        <end position="232"/>
    </location>
</feature>
<dbReference type="EMBL" id="ULHB01000045">
    <property type="protein sequence ID" value="SYW79081.1"/>
    <property type="molecule type" value="Genomic_DNA"/>
</dbReference>
<evidence type="ECO:0000313" key="4">
    <source>
        <dbReference type="EMBL" id="SYW79081.1"/>
    </source>
</evidence>
<feature type="region of interest" description="Disordered" evidence="2">
    <location>
        <begin position="362"/>
        <end position="395"/>
    </location>
</feature>
<feature type="coiled-coil region" evidence="1">
    <location>
        <begin position="1149"/>
        <end position="1176"/>
    </location>
</feature>
<gene>
    <name evidence="4" type="ORF">UBRO2_02765</name>
    <name evidence="3" type="ORF">UBRO_07166</name>
</gene>
<reference evidence="5" key="1">
    <citation type="submission" date="2016-04" db="EMBL/GenBank/DDBJ databases">
        <authorList>
            <person name="Guldener U."/>
            <person name="Guldener U."/>
        </authorList>
    </citation>
    <scope>NUCLEOTIDE SEQUENCE [LARGE SCALE GENOMIC DNA]</scope>
    <source>
        <strain evidence="5">UB2112</strain>
    </source>
</reference>
<dbReference type="Proteomes" id="UP000658997">
    <property type="component" value="Unassembled WGS sequence"/>
</dbReference>
<feature type="region of interest" description="Disordered" evidence="2">
    <location>
        <begin position="16"/>
        <end position="62"/>
    </location>
</feature>
<dbReference type="InterPro" id="IPR044688">
    <property type="entry name" value="SCI-1-like"/>
</dbReference>